<dbReference type="EMBL" id="VDES01000003">
    <property type="protein sequence ID" value="MBA1375692.1"/>
    <property type="molecule type" value="Genomic_DNA"/>
</dbReference>
<protein>
    <submittedName>
        <fullName evidence="1">Uncharacterized protein</fullName>
    </submittedName>
</protein>
<evidence type="ECO:0000313" key="2">
    <source>
        <dbReference type="Proteomes" id="UP000589292"/>
    </source>
</evidence>
<dbReference type="RefSeq" id="WP_181268175.1">
    <property type="nucleotide sequence ID" value="NZ_BAAAGB010000001.1"/>
</dbReference>
<accession>A0A7V8RG04</accession>
<comment type="caution">
    <text evidence="1">The sequence shown here is derived from an EMBL/GenBank/DDBJ whole genome shotgun (WGS) entry which is preliminary data.</text>
</comment>
<dbReference type="AlphaFoldDB" id="A0A7V8RG04"/>
<evidence type="ECO:0000313" key="1">
    <source>
        <dbReference type="EMBL" id="MBA1375692.1"/>
    </source>
</evidence>
<proteinExistence type="predicted"/>
<reference evidence="1 2" key="1">
    <citation type="journal article" date="1994" name="Int. J. Syst. Bacteriol.">
        <title>Phylogenetic positions of novel aerobic, bacteriochlorophyll a-containing bacteria and description of Roseococcus thiosulfatophilus gen. nov., sp. nov., Erythromicrobium ramosum gen. nov., sp. nov., and Erythrobacter litoralis sp. nov.</title>
        <authorList>
            <person name="Yurkov V."/>
            <person name="Stackebrandt E."/>
            <person name="Holmes A."/>
            <person name="Fuerst J.A."/>
            <person name="Hugenholtz P."/>
            <person name="Golecki J."/>
            <person name="Gad'on N."/>
            <person name="Gorlenko V.M."/>
            <person name="Kompantseva E.I."/>
            <person name="Drews G."/>
        </authorList>
    </citation>
    <scope>NUCLEOTIDE SEQUENCE [LARGE SCALE GENOMIC DNA]</scope>
    <source>
        <strain evidence="1 2">KR-99</strain>
    </source>
</reference>
<organism evidence="1 2">
    <name type="scientific">Sphingomonas ursincola</name>
    <dbReference type="NCBI Taxonomy" id="56361"/>
    <lineage>
        <taxon>Bacteria</taxon>
        <taxon>Pseudomonadati</taxon>
        <taxon>Pseudomonadota</taxon>
        <taxon>Alphaproteobacteria</taxon>
        <taxon>Sphingomonadales</taxon>
        <taxon>Sphingomonadaceae</taxon>
        <taxon>Sphingomonas</taxon>
    </lineage>
</organism>
<gene>
    <name evidence="1" type="ORF">FG486_15200</name>
</gene>
<name>A0A7V8RG04_9SPHN</name>
<sequence>MSDQPYVDRALAIYSGNGRISRDQVLREVSPVVVELPTMICVGLNLRPGNVGGDTTICYSRKNGDQVLHYENGE</sequence>
<keyword evidence="2" id="KW-1185">Reference proteome</keyword>
<dbReference type="Proteomes" id="UP000589292">
    <property type="component" value="Unassembled WGS sequence"/>
</dbReference>